<evidence type="ECO:0000313" key="4">
    <source>
        <dbReference type="EMBL" id="KAF7776229.1"/>
    </source>
</evidence>
<feature type="domain" description="DUF7719" evidence="3">
    <location>
        <begin position="142"/>
        <end position="210"/>
    </location>
</feature>
<organism evidence="4 5">
    <name type="scientific">Agaricus bisporus var. burnettii</name>
    <dbReference type="NCBI Taxonomy" id="192524"/>
    <lineage>
        <taxon>Eukaryota</taxon>
        <taxon>Fungi</taxon>
        <taxon>Dikarya</taxon>
        <taxon>Basidiomycota</taxon>
        <taxon>Agaricomycotina</taxon>
        <taxon>Agaricomycetes</taxon>
        <taxon>Agaricomycetidae</taxon>
        <taxon>Agaricales</taxon>
        <taxon>Agaricineae</taxon>
        <taxon>Agaricaceae</taxon>
        <taxon>Agaricus</taxon>
    </lineage>
</organism>
<feature type="transmembrane region" description="Helical" evidence="2">
    <location>
        <begin position="179"/>
        <end position="205"/>
    </location>
</feature>
<gene>
    <name evidence="4" type="ORF">Agabi119p4_4622</name>
</gene>
<sequence length="212" mass="24511">MAQRKGQRATSKNVNREKTSQSTKEETQKPLVDISEEEQWRLINETGILKKIPRTEQKTNSDGMGKENDKDEEDIGVGEDILNTIFYLVPFSFLLTMMEIVIHYQYNEKPTIPIILDRMIPGVPILALFIFYTLRYKAYRSTQIFLFAISILSGCRLIFQINNANWLTNIKQCPPLATIWIFTVFMADLGPAVIALLTVASFVWWKELRIIM</sequence>
<proteinExistence type="predicted"/>
<dbReference type="Proteomes" id="UP000629468">
    <property type="component" value="Unassembled WGS sequence"/>
</dbReference>
<accession>A0A8H7F3Y4</accession>
<dbReference type="PANTHER" id="PTHR37846">
    <property type="entry name" value="YALI0B21296P"/>
    <property type="match status" value="1"/>
</dbReference>
<protein>
    <recommendedName>
        <fullName evidence="3">DUF7719 domain-containing protein</fullName>
    </recommendedName>
</protein>
<dbReference type="AlphaFoldDB" id="A0A8H7F3Y4"/>
<keyword evidence="2" id="KW-1133">Transmembrane helix</keyword>
<feature type="compositionally biased region" description="Basic and acidic residues" evidence="1">
    <location>
        <begin position="14"/>
        <end position="28"/>
    </location>
</feature>
<evidence type="ECO:0000256" key="1">
    <source>
        <dbReference type="SAM" id="MobiDB-lite"/>
    </source>
</evidence>
<reference evidence="4 5" key="1">
    <citation type="journal article" name="Sci. Rep.">
        <title>Telomere-to-telomere assembled and centromere annotated genomes of the two main subspecies of the button mushroom Agaricus bisporus reveal especially polymorphic chromosome ends.</title>
        <authorList>
            <person name="Sonnenberg A.S.M."/>
            <person name="Sedaghat-Telgerd N."/>
            <person name="Lavrijssen B."/>
            <person name="Ohm R.A."/>
            <person name="Hendrickx P.M."/>
            <person name="Scholtmeijer K."/>
            <person name="Baars J.J.P."/>
            <person name="van Peer A."/>
        </authorList>
    </citation>
    <scope>NUCLEOTIDE SEQUENCE [LARGE SCALE GENOMIC DNA]</scope>
    <source>
        <strain evidence="4 5">H119_p4</strain>
    </source>
</reference>
<feature type="region of interest" description="Disordered" evidence="1">
    <location>
        <begin position="1"/>
        <end position="31"/>
    </location>
</feature>
<dbReference type="Pfam" id="PF24841">
    <property type="entry name" value="DUF7719"/>
    <property type="match status" value="1"/>
</dbReference>
<keyword evidence="2" id="KW-0472">Membrane</keyword>
<dbReference type="PANTHER" id="PTHR37846:SF1">
    <property type="entry name" value="DEACETYLASE-LIKE PROTEIN"/>
    <property type="match status" value="1"/>
</dbReference>
<comment type="caution">
    <text evidence="4">The sequence shown here is derived from an EMBL/GenBank/DDBJ whole genome shotgun (WGS) entry which is preliminary data.</text>
</comment>
<evidence type="ECO:0000256" key="2">
    <source>
        <dbReference type="SAM" id="Phobius"/>
    </source>
</evidence>
<dbReference type="InterPro" id="IPR056136">
    <property type="entry name" value="DUF7719"/>
</dbReference>
<feature type="region of interest" description="Disordered" evidence="1">
    <location>
        <begin position="53"/>
        <end position="72"/>
    </location>
</feature>
<dbReference type="EMBL" id="JABXXO010000006">
    <property type="protein sequence ID" value="KAF7776229.1"/>
    <property type="molecule type" value="Genomic_DNA"/>
</dbReference>
<feature type="transmembrane region" description="Helical" evidence="2">
    <location>
        <begin position="112"/>
        <end position="132"/>
    </location>
</feature>
<keyword evidence="2" id="KW-0812">Transmembrane</keyword>
<evidence type="ECO:0000259" key="3">
    <source>
        <dbReference type="Pfam" id="PF24841"/>
    </source>
</evidence>
<feature type="transmembrane region" description="Helical" evidence="2">
    <location>
        <begin position="144"/>
        <end position="159"/>
    </location>
</feature>
<feature type="compositionally biased region" description="Basic and acidic residues" evidence="1">
    <location>
        <begin position="53"/>
        <end position="69"/>
    </location>
</feature>
<name>A0A8H7F3Y4_AGABI</name>
<evidence type="ECO:0000313" key="5">
    <source>
        <dbReference type="Proteomes" id="UP000629468"/>
    </source>
</evidence>
<feature type="transmembrane region" description="Helical" evidence="2">
    <location>
        <begin position="85"/>
        <end position="106"/>
    </location>
</feature>